<comment type="function">
    <text evidence="17">This is the non-catalytic component of the active enzyme, which catalyzes the hydrolysis of ATP coupled with the exchange of Na(+) and K(+) ions across the plasma membrane. The beta subunit regulates, through assembly of alpha/beta heterodimers, the number of sodium pumps transported to the plasma membrane.</text>
</comment>
<name>A0A834J9T3_VESVU</name>
<keyword evidence="5" id="KW-0633">Potassium transport</keyword>
<keyword evidence="4" id="KW-1003">Cell membrane</keyword>
<evidence type="ECO:0000256" key="10">
    <source>
        <dbReference type="ARBA" id="ARBA00022989"/>
    </source>
</evidence>
<proteinExistence type="inferred from homology"/>
<keyword evidence="7 18" id="KW-0812">Transmembrane</keyword>
<dbReference type="InterPro" id="IPR038702">
    <property type="entry name" value="Na/K_ATPase_sub_beta_sf"/>
</dbReference>
<keyword evidence="12" id="KW-0406">Ion transport</keyword>
<keyword evidence="16" id="KW-0739">Sodium transport</keyword>
<dbReference type="Gene3D" id="2.60.40.1660">
    <property type="entry name" value="Na, k-atpase alpha subunit"/>
    <property type="match status" value="1"/>
</dbReference>
<comment type="subcellular location">
    <subcellularLocation>
        <location evidence="1">Cell membrane</location>
        <topology evidence="1">Single-pass type II membrane protein</topology>
    </subcellularLocation>
</comment>
<evidence type="ECO:0000256" key="18">
    <source>
        <dbReference type="SAM" id="Phobius"/>
    </source>
</evidence>
<evidence type="ECO:0000256" key="11">
    <source>
        <dbReference type="ARBA" id="ARBA00023053"/>
    </source>
</evidence>
<evidence type="ECO:0000256" key="13">
    <source>
        <dbReference type="ARBA" id="ARBA00023136"/>
    </source>
</evidence>
<evidence type="ECO:0000256" key="6">
    <source>
        <dbReference type="ARBA" id="ARBA00022607"/>
    </source>
</evidence>
<evidence type="ECO:0000256" key="5">
    <source>
        <dbReference type="ARBA" id="ARBA00022538"/>
    </source>
</evidence>
<dbReference type="PANTHER" id="PTHR11523:SF28">
    <property type="entry name" value="NA_K-ATPASE BETA SUBUNIT ISOFORM 4-RELATED"/>
    <property type="match status" value="1"/>
</dbReference>
<dbReference type="GO" id="GO:0001671">
    <property type="term" value="F:ATPase activator activity"/>
    <property type="evidence" value="ECO:0007669"/>
    <property type="project" value="UniProtKB-ARBA"/>
</dbReference>
<dbReference type="GO" id="GO:0005890">
    <property type="term" value="C:sodium:potassium-exchanging ATPase complex"/>
    <property type="evidence" value="ECO:0007669"/>
    <property type="project" value="InterPro"/>
</dbReference>
<dbReference type="Pfam" id="PF00287">
    <property type="entry name" value="Na_K-ATPase"/>
    <property type="match status" value="1"/>
</dbReference>
<evidence type="ECO:0000256" key="17">
    <source>
        <dbReference type="ARBA" id="ARBA00025540"/>
    </source>
</evidence>
<evidence type="ECO:0000256" key="4">
    <source>
        <dbReference type="ARBA" id="ARBA00022475"/>
    </source>
</evidence>
<dbReference type="InterPro" id="IPR000402">
    <property type="entry name" value="Na/K_ATPase_sub_beta"/>
</dbReference>
<dbReference type="GO" id="GO:0006883">
    <property type="term" value="P:intracellular sodium ion homeostasis"/>
    <property type="evidence" value="ECO:0007669"/>
    <property type="project" value="TreeGrafter"/>
</dbReference>
<keyword evidence="6" id="KW-0740">Sodium/potassium transport</keyword>
<reference evidence="19" key="1">
    <citation type="journal article" date="2020" name="G3 (Bethesda)">
        <title>High-Quality Assemblies for Three Invasive Social Wasps from the &lt;i&gt;Vespula&lt;/i&gt; Genus.</title>
        <authorList>
            <person name="Harrop T.W.R."/>
            <person name="Guhlin J."/>
            <person name="McLaughlin G.M."/>
            <person name="Permina E."/>
            <person name="Stockwell P."/>
            <person name="Gilligan J."/>
            <person name="Le Lec M.F."/>
            <person name="Gruber M.A.M."/>
            <person name="Quinn O."/>
            <person name="Lovegrove M."/>
            <person name="Duncan E.J."/>
            <person name="Remnant E.J."/>
            <person name="Van Eeckhoven J."/>
            <person name="Graham B."/>
            <person name="Knapp R.A."/>
            <person name="Langford K.W."/>
            <person name="Kronenberg Z."/>
            <person name="Press M.O."/>
            <person name="Eacker S.M."/>
            <person name="Wilson-Rankin E.E."/>
            <person name="Purcell J."/>
            <person name="Lester P.J."/>
            <person name="Dearden P.K."/>
        </authorList>
    </citation>
    <scope>NUCLEOTIDE SEQUENCE</scope>
    <source>
        <strain evidence="19">Marl-1</strain>
    </source>
</reference>
<evidence type="ECO:0000256" key="12">
    <source>
        <dbReference type="ARBA" id="ARBA00023065"/>
    </source>
</evidence>
<comment type="caution">
    <text evidence="19">The sequence shown here is derived from an EMBL/GenBank/DDBJ whole genome shotgun (WGS) entry which is preliminary data.</text>
</comment>
<keyword evidence="8" id="KW-0630">Potassium</keyword>
<evidence type="ECO:0000256" key="2">
    <source>
        <dbReference type="ARBA" id="ARBA00005876"/>
    </source>
</evidence>
<protein>
    <recommendedName>
        <fullName evidence="21">Sodium/potassium-transporting ATPase subunit beta-2</fullName>
    </recommendedName>
</protein>
<evidence type="ECO:0000256" key="3">
    <source>
        <dbReference type="ARBA" id="ARBA00022448"/>
    </source>
</evidence>
<dbReference type="AlphaFoldDB" id="A0A834J9T3"/>
<evidence type="ECO:0000256" key="8">
    <source>
        <dbReference type="ARBA" id="ARBA00022958"/>
    </source>
</evidence>
<evidence type="ECO:0000256" key="14">
    <source>
        <dbReference type="ARBA" id="ARBA00023157"/>
    </source>
</evidence>
<keyword evidence="15" id="KW-0325">Glycoprotein</keyword>
<sequence>MSTPGKQVRNGTYEFDYMRVPENKTRWEVIRDGFYNPVEGTYCGHPPKKWAWTLVFYSCFFSVLALLFAICMKGLLATINNDKPKWILDSSIIGTNPGLGFRPISDNPDERSLIWYTASNATEVEKWTKLLDKFLEEYIDSSLLPNGGRNQQICSYTQKPKPGNVCAVDVNNWGPCSPKQQYGFNNSAPCVFIKLNRIYGWVPEYYNDTKDLPSDMPLNLINHIKKTNSSWLNTVWVSCKGEDPYDNETIGELAYYPQNHGFPGFYYPYENVQGYLSPLVAVHFLRPARNTIINVECRAWAKNIKYSTRKSEKKGAVHFELLVD</sequence>
<accession>A0A834J9T3</accession>
<keyword evidence="10 18" id="KW-1133">Transmembrane helix</keyword>
<dbReference type="GO" id="GO:0036376">
    <property type="term" value="P:sodium ion export across plasma membrane"/>
    <property type="evidence" value="ECO:0007669"/>
    <property type="project" value="TreeGrafter"/>
</dbReference>
<evidence type="ECO:0000256" key="7">
    <source>
        <dbReference type="ARBA" id="ARBA00022692"/>
    </source>
</evidence>
<gene>
    <name evidence="19" type="ORF">HZH66_012543</name>
</gene>
<dbReference type="Proteomes" id="UP000614350">
    <property type="component" value="Unassembled WGS sequence"/>
</dbReference>
<evidence type="ECO:0000313" key="20">
    <source>
        <dbReference type="Proteomes" id="UP000614350"/>
    </source>
</evidence>
<evidence type="ECO:0000256" key="9">
    <source>
        <dbReference type="ARBA" id="ARBA00022968"/>
    </source>
</evidence>
<organism evidence="19 20">
    <name type="scientific">Vespula vulgaris</name>
    <name type="common">Yellow jacket</name>
    <name type="synonym">Wasp</name>
    <dbReference type="NCBI Taxonomy" id="7454"/>
    <lineage>
        <taxon>Eukaryota</taxon>
        <taxon>Metazoa</taxon>
        <taxon>Ecdysozoa</taxon>
        <taxon>Arthropoda</taxon>
        <taxon>Hexapoda</taxon>
        <taxon>Insecta</taxon>
        <taxon>Pterygota</taxon>
        <taxon>Neoptera</taxon>
        <taxon>Endopterygota</taxon>
        <taxon>Hymenoptera</taxon>
        <taxon>Apocrita</taxon>
        <taxon>Aculeata</taxon>
        <taxon>Vespoidea</taxon>
        <taxon>Vespidae</taxon>
        <taxon>Vespinae</taxon>
        <taxon>Vespula</taxon>
    </lineage>
</organism>
<comment type="similarity">
    <text evidence="2">Belongs to the X(+)/potassium ATPases subunit beta family.</text>
</comment>
<evidence type="ECO:0008006" key="21">
    <source>
        <dbReference type="Google" id="ProtNLM"/>
    </source>
</evidence>
<evidence type="ECO:0000256" key="16">
    <source>
        <dbReference type="ARBA" id="ARBA00023201"/>
    </source>
</evidence>
<keyword evidence="20" id="KW-1185">Reference proteome</keyword>
<keyword evidence="9" id="KW-0735">Signal-anchor</keyword>
<evidence type="ECO:0000256" key="15">
    <source>
        <dbReference type="ARBA" id="ARBA00023180"/>
    </source>
</evidence>
<keyword evidence="14" id="KW-1015">Disulfide bond</keyword>
<keyword evidence="3" id="KW-0813">Transport</keyword>
<dbReference type="FunFam" id="2.60.40.1660:FF:000004">
    <property type="entry name" value="sodium/potassium-transporting ATPase subunit beta-2"/>
    <property type="match status" value="1"/>
</dbReference>
<dbReference type="GO" id="GO:1990573">
    <property type="term" value="P:potassium ion import across plasma membrane"/>
    <property type="evidence" value="ECO:0007669"/>
    <property type="project" value="TreeGrafter"/>
</dbReference>
<dbReference type="GO" id="GO:0030007">
    <property type="term" value="P:intracellular potassium ion homeostasis"/>
    <property type="evidence" value="ECO:0007669"/>
    <property type="project" value="TreeGrafter"/>
</dbReference>
<evidence type="ECO:0000313" key="19">
    <source>
        <dbReference type="EMBL" id="KAF7384293.1"/>
    </source>
</evidence>
<keyword evidence="13 18" id="KW-0472">Membrane</keyword>
<keyword evidence="11" id="KW-0915">Sodium</keyword>
<evidence type="ECO:0000256" key="1">
    <source>
        <dbReference type="ARBA" id="ARBA00004401"/>
    </source>
</evidence>
<feature type="transmembrane region" description="Helical" evidence="18">
    <location>
        <begin position="54"/>
        <end position="76"/>
    </location>
</feature>
<dbReference type="EMBL" id="JACSEA010000016">
    <property type="protein sequence ID" value="KAF7384293.1"/>
    <property type="molecule type" value="Genomic_DNA"/>
</dbReference>
<dbReference type="PANTHER" id="PTHR11523">
    <property type="entry name" value="SODIUM/POTASSIUM-DEPENDENT ATPASE BETA SUBUNIT"/>
    <property type="match status" value="1"/>
</dbReference>